<dbReference type="Proteomes" id="UP000218209">
    <property type="component" value="Unassembled WGS sequence"/>
</dbReference>
<evidence type="ECO:0000313" key="3">
    <source>
        <dbReference type="EMBL" id="OSX80801.1"/>
    </source>
</evidence>
<sequence>MAGRSAPEPLAATAAEQLASSPLPAGVAPAGAQGAPAATSASAARPPRGDLLPDRGNPFHGHAVNARLVKKKQEKAAAALAKKTAAAAARAAAAAVRAAKAAQVAKDKAAGGRPPARRRGSRTVPVPSGINDGDAASADPSSLTPAPTSGSASSSRPILTSSASVIQPAAATIHMGVPPQRSTVPPTPASSPTAMAAVPEETDHTGETLRPVASTPAAVDPIHGSRGGPVQLTPTPLLPSSRDTLASTAVAADHTSADTSAAFVAAEAAAAVLADFAAVSGSTARPPALQDAGVADIDACNCAAVEANKHLRKRIADLEQALASDKRLRTLVDEHERESKKRRVATNRQIKELRKVSTAIQSEVGAVKLTMKAVVKTVNLVGTAINHGNSAMKDICRAVDRRGFGPDTVAPATITTSVVTASALSELKEAPWAQLMMRDIRIETSKAFNDPNSSAGAWPSPEQNRDMAARHVNDKLKFPGGMAEARLAMSSKVLAPCDPKLNEGRRFKPELLSTILRRGISRFHRAVLEAASAGFMERAASHLSIGYRGDKGELKYSKVDARRCLEGHWLFETEFGRDAMLWGLHRALARMGVLREHMVHATDTKGRYYKVRYAMYVAIVTKVFITLCDKAGYPRFTVGAANVDEAYRKVWAVLMGLVHKNLKKQNTEHMGLMLLDGDDPDMVVAGFSDARLHSTLLRILATRGADATAAVARAEHAGPGPPGLAVLEPAAETAAFPALPTAVGVSTTAAAARPVAVGASVAAATAQPVTVGASAAAVTARPVAVSASAAAATAHPAAVGSLAAAAAARAVPVGTSAAPVTVHPAVFGALSAAPAALPTAVGAPAAHRTAVTNVAAAADGVVSSTAASTAADLSDRAASPAVAAVRPASAVAAAALASAAAAASASELGYLDAAAVGASTADISDDDAFLDEADDELLDGSDIDAEPVQAGPET</sequence>
<evidence type="ECO:0000256" key="1">
    <source>
        <dbReference type="SAM" id="Coils"/>
    </source>
</evidence>
<keyword evidence="1" id="KW-0175">Coiled coil</keyword>
<protein>
    <submittedName>
        <fullName evidence="3">Uncharacterized protein</fullName>
    </submittedName>
</protein>
<feature type="compositionally biased region" description="Acidic residues" evidence="2">
    <location>
        <begin position="928"/>
        <end position="945"/>
    </location>
</feature>
<feature type="region of interest" description="Disordered" evidence="2">
    <location>
        <begin position="928"/>
        <end position="954"/>
    </location>
</feature>
<feature type="region of interest" description="Disordered" evidence="2">
    <location>
        <begin position="96"/>
        <end position="159"/>
    </location>
</feature>
<feature type="compositionally biased region" description="Low complexity" evidence="2">
    <location>
        <begin position="140"/>
        <end position="157"/>
    </location>
</feature>
<name>A0A1X6PIW0_PORUM</name>
<evidence type="ECO:0000256" key="2">
    <source>
        <dbReference type="SAM" id="MobiDB-lite"/>
    </source>
</evidence>
<dbReference type="EMBL" id="KV918768">
    <property type="protein sequence ID" value="OSX80801.1"/>
    <property type="molecule type" value="Genomic_DNA"/>
</dbReference>
<reference evidence="3 4" key="1">
    <citation type="submission" date="2017-03" db="EMBL/GenBank/DDBJ databases">
        <title>WGS assembly of Porphyra umbilicalis.</title>
        <authorList>
            <person name="Brawley S.H."/>
            <person name="Blouin N.A."/>
            <person name="Ficko-Blean E."/>
            <person name="Wheeler G.L."/>
            <person name="Lohr M."/>
            <person name="Goodson H.V."/>
            <person name="Jenkins J.W."/>
            <person name="Blaby-Haas C.E."/>
            <person name="Helliwell K.E."/>
            <person name="Chan C."/>
            <person name="Marriage T."/>
            <person name="Bhattacharya D."/>
            <person name="Klein A.S."/>
            <person name="Badis Y."/>
            <person name="Brodie J."/>
            <person name="Cao Y."/>
            <person name="Collen J."/>
            <person name="Dittami S.M."/>
            <person name="Gachon C.M."/>
            <person name="Green B.R."/>
            <person name="Karpowicz S."/>
            <person name="Kim J.W."/>
            <person name="Kudahl U."/>
            <person name="Lin S."/>
            <person name="Michel G."/>
            <person name="Mittag M."/>
            <person name="Olson B.J."/>
            <person name="Pangilinan J."/>
            <person name="Peng Y."/>
            <person name="Qiu H."/>
            <person name="Shu S."/>
            <person name="Singer J.T."/>
            <person name="Smith A.G."/>
            <person name="Sprecher B.N."/>
            <person name="Wagner V."/>
            <person name="Wang W."/>
            <person name="Wang Z.-Y."/>
            <person name="Yan J."/>
            <person name="Yarish C."/>
            <person name="Zoeuner-Riek S."/>
            <person name="Zhuang Y."/>
            <person name="Zou Y."/>
            <person name="Lindquist E.A."/>
            <person name="Grimwood J."/>
            <person name="Barry K."/>
            <person name="Rokhsar D.S."/>
            <person name="Schmutz J."/>
            <person name="Stiller J.W."/>
            <person name="Grossman A.R."/>
            <person name="Prochnik S.E."/>
        </authorList>
    </citation>
    <scope>NUCLEOTIDE SEQUENCE [LARGE SCALE GENOMIC DNA]</scope>
    <source>
        <strain evidence="3">4086291</strain>
    </source>
</reference>
<feature type="region of interest" description="Disordered" evidence="2">
    <location>
        <begin position="174"/>
        <end position="196"/>
    </location>
</feature>
<feature type="coiled-coil region" evidence="1">
    <location>
        <begin position="308"/>
        <end position="338"/>
    </location>
</feature>
<dbReference type="AlphaFoldDB" id="A0A1X6PIW0"/>
<feature type="region of interest" description="Disordered" evidence="2">
    <location>
        <begin position="22"/>
        <end position="67"/>
    </location>
</feature>
<organism evidence="3 4">
    <name type="scientific">Porphyra umbilicalis</name>
    <name type="common">Purple laver</name>
    <name type="synonym">Red alga</name>
    <dbReference type="NCBI Taxonomy" id="2786"/>
    <lineage>
        <taxon>Eukaryota</taxon>
        <taxon>Rhodophyta</taxon>
        <taxon>Bangiophyceae</taxon>
        <taxon>Bangiales</taxon>
        <taxon>Bangiaceae</taxon>
        <taxon>Porphyra</taxon>
    </lineage>
</organism>
<evidence type="ECO:0000313" key="4">
    <source>
        <dbReference type="Proteomes" id="UP000218209"/>
    </source>
</evidence>
<feature type="region of interest" description="Disordered" evidence="2">
    <location>
        <begin position="214"/>
        <end position="241"/>
    </location>
</feature>
<accession>A0A1X6PIW0</accession>
<gene>
    <name evidence="3" type="ORF">BU14_0032s0059</name>
</gene>
<proteinExistence type="predicted"/>
<keyword evidence="4" id="KW-1185">Reference proteome</keyword>
<feature type="compositionally biased region" description="Low complexity" evidence="2">
    <location>
        <begin position="22"/>
        <end position="46"/>
    </location>
</feature>